<dbReference type="Gene3D" id="3.50.50.60">
    <property type="entry name" value="FAD/NAD(P)-binding domain"/>
    <property type="match status" value="1"/>
</dbReference>
<dbReference type="PROSITE" id="PS51379">
    <property type="entry name" value="4FE4S_FER_2"/>
    <property type="match status" value="2"/>
</dbReference>
<keyword evidence="1" id="KW-0004">4Fe-4S</keyword>
<evidence type="ECO:0000259" key="7">
    <source>
        <dbReference type="PROSITE" id="PS51085"/>
    </source>
</evidence>
<organism evidence="10 11">
    <name type="scientific">Aminivibrio pyruvatiphilus</name>
    <dbReference type="NCBI Taxonomy" id="1005740"/>
    <lineage>
        <taxon>Bacteria</taxon>
        <taxon>Thermotogati</taxon>
        <taxon>Synergistota</taxon>
        <taxon>Synergistia</taxon>
        <taxon>Synergistales</taxon>
        <taxon>Aminobacteriaceae</taxon>
        <taxon>Aminivibrio</taxon>
    </lineage>
</organism>
<dbReference type="OrthoDB" id="9803192at2"/>
<dbReference type="CDD" id="cd00207">
    <property type="entry name" value="fer2"/>
    <property type="match status" value="1"/>
</dbReference>
<dbReference type="GO" id="GO:0016491">
    <property type="term" value="F:oxidoreductase activity"/>
    <property type="evidence" value="ECO:0007669"/>
    <property type="project" value="UniProtKB-KW"/>
</dbReference>
<dbReference type="Gene3D" id="3.30.70.20">
    <property type="match status" value="1"/>
</dbReference>
<dbReference type="Gene3D" id="1.10.1060.10">
    <property type="entry name" value="Alpha-helical ferredoxin"/>
    <property type="match status" value="1"/>
</dbReference>
<comment type="caution">
    <text evidence="10">The sequence shown here is derived from an EMBL/GenBank/DDBJ whole genome shotgun (WGS) entry which is preliminary data.</text>
</comment>
<dbReference type="FunFam" id="3.30.70.20:FF:000035">
    <property type="entry name" value="Iron hydrogenase 1"/>
    <property type="match status" value="1"/>
</dbReference>
<dbReference type="InterPro" id="IPR017896">
    <property type="entry name" value="4Fe4S_Fe-S-bd"/>
</dbReference>
<dbReference type="Gene3D" id="2.20.25.90">
    <property type="entry name" value="ADC-like domains"/>
    <property type="match status" value="1"/>
</dbReference>
<dbReference type="InterPro" id="IPR036010">
    <property type="entry name" value="2Fe-2S_ferredoxin-like_sf"/>
</dbReference>
<keyword evidence="5" id="KW-0408">Iron</keyword>
<dbReference type="SMART" id="SM00926">
    <property type="entry name" value="Molybdop_Fe4S4"/>
    <property type="match status" value="1"/>
</dbReference>
<dbReference type="PANTHER" id="PTHR42783">
    <property type="entry name" value="GLUTAMATE SYNTHASE [NADPH] SMALL CHAIN"/>
    <property type="match status" value="1"/>
</dbReference>
<name>A0A4R8M1X6_9BACT</name>
<gene>
    <name evidence="10" type="ORF">C8D99_12121</name>
</gene>
<evidence type="ECO:0000313" key="10">
    <source>
        <dbReference type="EMBL" id="TDY55896.1"/>
    </source>
</evidence>
<proteinExistence type="predicted"/>
<dbReference type="InterPro" id="IPR023753">
    <property type="entry name" value="FAD/NAD-binding_dom"/>
</dbReference>
<dbReference type="PROSITE" id="PS00198">
    <property type="entry name" value="4FE4S_FER_1"/>
    <property type="match status" value="1"/>
</dbReference>
<dbReference type="PROSITE" id="PS51669">
    <property type="entry name" value="4FE4S_MOW_BIS_MGD"/>
    <property type="match status" value="1"/>
</dbReference>
<dbReference type="Pfam" id="PF13510">
    <property type="entry name" value="Fer2_4"/>
    <property type="match status" value="1"/>
</dbReference>
<dbReference type="InterPro" id="IPR009051">
    <property type="entry name" value="Helical_ferredxn"/>
</dbReference>
<feature type="domain" description="4Fe-4S ferredoxin-type" evidence="8">
    <location>
        <begin position="602"/>
        <end position="633"/>
    </location>
</feature>
<feature type="domain" description="4Fe-4S Mo/W bis-MGD-type" evidence="9">
    <location>
        <begin position="684"/>
        <end position="744"/>
    </location>
</feature>
<dbReference type="RefSeq" id="WP_133958867.1">
    <property type="nucleotide sequence ID" value="NZ_SORI01000021.1"/>
</dbReference>
<keyword evidence="3" id="KW-0677">Repeat</keyword>
<dbReference type="SUPFAM" id="SSF54292">
    <property type="entry name" value="2Fe-2S ferredoxin-like"/>
    <property type="match status" value="1"/>
</dbReference>
<dbReference type="PANTHER" id="PTHR42783:SF3">
    <property type="entry name" value="GLUTAMATE SYNTHASE [NADPH] SMALL CHAIN-RELATED"/>
    <property type="match status" value="1"/>
</dbReference>
<evidence type="ECO:0000256" key="3">
    <source>
        <dbReference type="ARBA" id="ARBA00022737"/>
    </source>
</evidence>
<dbReference type="Pfam" id="PF07992">
    <property type="entry name" value="Pyr_redox_2"/>
    <property type="match status" value="1"/>
</dbReference>
<dbReference type="PRINTS" id="PR00419">
    <property type="entry name" value="ADXRDTASE"/>
</dbReference>
<dbReference type="InterPro" id="IPR001041">
    <property type="entry name" value="2Fe-2S_ferredoxin-type"/>
</dbReference>
<dbReference type="Pfam" id="PF04879">
    <property type="entry name" value="Molybdop_Fe4S4"/>
    <property type="match status" value="1"/>
</dbReference>
<dbReference type="InterPro" id="IPR017900">
    <property type="entry name" value="4Fe4S_Fe_S_CS"/>
</dbReference>
<evidence type="ECO:0000256" key="4">
    <source>
        <dbReference type="ARBA" id="ARBA00023002"/>
    </source>
</evidence>
<dbReference type="InterPro" id="IPR028261">
    <property type="entry name" value="DPD_II"/>
</dbReference>
<dbReference type="PROSITE" id="PS51085">
    <property type="entry name" value="2FE2S_FER_2"/>
    <property type="match status" value="1"/>
</dbReference>
<evidence type="ECO:0000256" key="6">
    <source>
        <dbReference type="ARBA" id="ARBA00023014"/>
    </source>
</evidence>
<evidence type="ECO:0000313" key="11">
    <source>
        <dbReference type="Proteomes" id="UP000295066"/>
    </source>
</evidence>
<dbReference type="SUPFAM" id="SSF54862">
    <property type="entry name" value="4Fe-4S ferredoxins"/>
    <property type="match status" value="1"/>
</dbReference>
<feature type="domain" description="2Fe-2S ferredoxin-type" evidence="7">
    <location>
        <begin position="3"/>
        <end position="81"/>
    </location>
</feature>
<evidence type="ECO:0000259" key="8">
    <source>
        <dbReference type="PROSITE" id="PS51379"/>
    </source>
</evidence>
<dbReference type="Gene3D" id="3.10.20.440">
    <property type="entry name" value="2Fe-2S iron-sulphur cluster binding domain, sarcosine oxidase, alpha subunit, N-terminal domain"/>
    <property type="match status" value="1"/>
</dbReference>
<dbReference type="Pfam" id="PF14691">
    <property type="entry name" value="Fer4_20"/>
    <property type="match status" value="1"/>
</dbReference>
<dbReference type="GO" id="GO:0046872">
    <property type="term" value="F:metal ion binding"/>
    <property type="evidence" value="ECO:0007669"/>
    <property type="project" value="UniProtKB-KW"/>
</dbReference>
<reference evidence="10 11" key="1">
    <citation type="submission" date="2019-03" db="EMBL/GenBank/DDBJ databases">
        <title>Genomic Encyclopedia of Type Strains, Phase IV (KMG-IV): sequencing the most valuable type-strain genomes for metagenomic binning, comparative biology and taxonomic classification.</title>
        <authorList>
            <person name="Goeker M."/>
        </authorList>
    </citation>
    <scope>NUCLEOTIDE SEQUENCE [LARGE SCALE GENOMIC DNA]</scope>
    <source>
        <strain evidence="10 11">DSM 25964</strain>
    </source>
</reference>
<feature type="domain" description="4Fe-4S ferredoxin-type" evidence="8">
    <location>
        <begin position="646"/>
        <end position="675"/>
    </location>
</feature>
<keyword evidence="2" id="KW-0479">Metal-binding</keyword>
<evidence type="ECO:0000259" key="9">
    <source>
        <dbReference type="PROSITE" id="PS51669"/>
    </source>
</evidence>
<sequence length="1095" mass="118246">MKKNIKVTLNGKTVYGYEGQRILDLCADCGVEIPTLCYDPHLSLHGGCSVCLVEVEGAKTLLRACANTIAPGMVIRTETERAVSARRTALELLLSDHVGDCRPPCTLTCPANGNVQAYINLAAQGKYQESLDVLHHHVTLPACIGRVCPAPCEKKCRRNFVDDAPVSIKEIKRFVGDWAINNDSPGFIPGIEDNGKTVAVVGGGPAGISAAYYLRLKGYRPVIFEKEALLGGMMRYGIPDYRLPQAVLQKEIDWLLAHGVEVRTGMTLGKNITLDELRRDFDGVILAMGCWKSSPMRVPGEDLDGVLGGINFLYDVKTNPDVKIGRRVAVVGGGNTAMDACRSARRLGAEEVSVLYRRSREEMPADDLEIEEATGEGVNFIYLAAPKSIEGNGRVERVVCERMKLGEPDASGRRSPVPTGETFVLEVDTVIAAVGQAIDFSGVPSELHDGRKMKAGPDYDTPLPGVFVCGDQQTGPKIAIEAIGNGHWAADSLDHYLTHGTPKKPFFYDIVRTDLGPEDFRDVEKTVQEHVPHVSGETRLAKPFAEYSPGLTEEQTLRDAKRCMECGCADVFECKLRKYATSHEVQPEKLAGEHIAKFEDANQYYIRNLDKCILCSKCVRACDEISGFHAIDFAKRGFESVLTPQFYNDMEHSDCTFCGLCTQVCPVGALMEKRAERWPHLEEPEIVRTTCQMCPVGCELDLNLDRRRSRIVRITTDLDNPTAPTFGSCCFMGRYGFRDVKDSGNFDPAVNGESVSLDEAVAAFDRLAATKGAAYVAGTNLTLQEAKALRDYAALRTPEAVISAAEGAEFLPFLAEAEKRKDIIRASYASFSEGDAFLLLGANTDEDQPVLTSWLRRAMRHRQAAVVCLGGTPGILDRGDAVILAPEAGKEAEAIRALTDAVKAAREKVPADFAAMAGKAGLCPGSLEKAAGLLAAAKHPVTLLGPGQPAGDSFSLAATLQGGRYLLLFRGAGTAGLLSVLPGVLSAGEAKKNRPSGMLFIGITPEEAGFSEEDLRGTDFAVLSADSSPLSEKASVLLPLLPWPEKEGTTVNLEGRELAVRKGPLAKKTGRNICDLLSRATLPSGGKIPSNPVAR</sequence>
<dbReference type="Proteomes" id="UP000295066">
    <property type="component" value="Unassembled WGS sequence"/>
</dbReference>
<dbReference type="Pfam" id="PF12838">
    <property type="entry name" value="Fer4_7"/>
    <property type="match status" value="1"/>
</dbReference>
<keyword evidence="11" id="KW-1185">Reference proteome</keyword>
<dbReference type="EMBL" id="SORI01000021">
    <property type="protein sequence ID" value="TDY55896.1"/>
    <property type="molecule type" value="Genomic_DNA"/>
</dbReference>
<dbReference type="GO" id="GO:0051539">
    <property type="term" value="F:4 iron, 4 sulfur cluster binding"/>
    <property type="evidence" value="ECO:0007669"/>
    <property type="project" value="UniProtKB-KW"/>
</dbReference>
<dbReference type="InterPro" id="IPR042204">
    <property type="entry name" value="2Fe-2S-bd_N"/>
</dbReference>
<dbReference type="SUPFAM" id="SSF53706">
    <property type="entry name" value="Formate dehydrogenase/DMSO reductase, domains 1-3"/>
    <property type="match status" value="1"/>
</dbReference>
<dbReference type="Gene3D" id="3.40.50.720">
    <property type="entry name" value="NAD(P)-binding Rossmann-like Domain"/>
    <property type="match status" value="1"/>
</dbReference>
<evidence type="ECO:0000256" key="1">
    <source>
        <dbReference type="ARBA" id="ARBA00022485"/>
    </source>
</evidence>
<keyword evidence="4" id="KW-0560">Oxidoreductase</keyword>
<accession>A0A4R8M1X6</accession>
<protein>
    <submittedName>
        <fullName evidence="10">Formate dehydrogenase major subunit</fullName>
    </submittedName>
</protein>
<dbReference type="InterPro" id="IPR006963">
    <property type="entry name" value="Mopterin_OxRdtase_4Fe-4S_dom"/>
</dbReference>
<dbReference type="SUPFAM" id="SSF51971">
    <property type="entry name" value="Nucleotide-binding domain"/>
    <property type="match status" value="1"/>
</dbReference>
<dbReference type="InterPro" id="IPR036188">
    <property type="entry name" value="FAD/NAD-bd_sf"/>
</dbReference>
<keyword evidence="6" id="KW-0411">Iron-sulfur</keyword>
<evidence type="ECO:0000256" key="5">
    <source>
        <dbReference type="ARBA" id="ARBA00023004"/>
    </source>
</evidence>
<evidence type="ECO:0000256" key="2">
    <source>
        <dbReference type="ARBA" id="ARBA00022723"/>
    </source>
</evidence>
<dbReference type="AlphaFoldDB" id="A0A4R8M1X6"/>